<dbReference type="EMBL" id="CM029048">
    <property type="protein sequence ID" value="KAG2579286.1"/>
    <property type="molecule type" value="Genomic_DNA"/>
</dbReference>
<reference evidence="1" key="1">
    <citation type="submission" date="2020-05" db="EMBL/GenBank/DDBJ databases">
        <title>WGS assembly of Panicum virgatum.</title>
        <authorList>
            <person name="Lovell J.T."/>
            <person name="Jenkins J."/>
            <person name="Shu S."/>
            <person name="Juenger T.E."/>
            <person name="Schmutz J."/>
        </authorList>
    </citation>
    <scope>NUCLEOTIDE SEQUENCE</scope>
    <source>
        <strain evidence="1">AP13</strain>
    </source>
</reference>
<comment type="caution">
    <text evidence="1">The sequence shown here is derived from an EMBL/GenBank/DDBJ whole genome shotgun (WGS) entry which is preliminary data.</text>
</comment>
<proteinExistence type="predicted"/>
<accession>A0A8T0R1U3</accession>
<organism evidence="1 2">
    <name type="scientific">Panicum virgatum</name>
    <name type="common">Blackwell switchgrass</name>
    <dbReference type="NCBI Taxonomy" id="38727"/>
    <lineage>
        <taxon>Eukaryota</taxon>
        <taxon>Viridiplantae</taxon>
        <taxon>Streptophyta</taxon>
        <taxon>Embryophyta</taxon>
        <taxon>Tracheophyta</taxon>
        <taxon>Spermatophyta</taxon>
        <taxon>Magnoliopsida</taxon>
        <taxon>Liliopsida</taxon>
        <taxon>Poales</taxon>
        <taxon>Poaceae</taxon>
        <taxon>PACMAD clade</taxon>
        <taxon>Panicoideae</taxon>
        <taxon>Panicodae</taxon>
        <taxon>Paniceae</taxon>
        <taxon>Panicinae</taxon>
        <taxon>Panicum</taxon>
        <taxon>Panicum sect. Hiantes</taxon>
    </lineage>
</organism>
<evidence type="ECO:0000313" key="2">
    <source>
        <dbReference type="Proteomes" id="UP000823388"/>
    </source>
</evidence>
<gene>
    <name evidence="1" type="ORF">PVAP13_6NG244400</name>
</gene>
<dbReference type="AlphaFoldDB" id="A0A8T0R1U3"/>
<dbReference type="Proteomes" id="UP000823388">
    <property type="component" value="Chromosome 6N"/>
</dbReference>
<name>A0A8T0R1U3_PANVG</name>
<evidence type="ECO:0000313" key="1">
    <source>
        <dbReference type="EMBL" id="KAG2579286.1"/>
    </source>
</evidence>
<sequence>MYNGNNYLVYKWFILITDGGSYRRLTRGRIRLVARARSTSLATAVRVQWQFSDNGPDPLLPMPIFAGKCAHEIPTAANSAAAIDGCSEAMGSEQQAAGTARELVAASMARERKELAARVRVESSGQQRRRRWATRLWRLRRRRMGGRRQRREARSLRLRRRQRMGSSILNHCQA</sequence>
<protein>
    <submittedName>
        <fullName evidence="1">Uncharacterized protein</fullName>
    </submittedName>
</protein>
<keyword evidence="2" id="KW-1185">Reference proteome</keyword>